<dbReference type="Pfam" id="PF00583">
    <property type="entry name" value="Acetyltransf_1"/>
    <property type="match status" value="1"/>
</dbReference>
<evidence type="ECO:0000259" key="1">
    <source>
        <dbReference type="PROSITE" id="PS51186"/>
    </source>
</evidence>
<reference evidence="2" key="2">
    <citation type="journal article" date="2022" name="Res Sq">
        <title>Evolution of multicellular longitudinally dividing oral cavity symbionts (Neisseriaceae).</title>
        <authorList>
            <person name="Nyongesa S."/>
            <person name="Weber P."/>
            <person name="Bernet E."/>
            <person name="Pullido F."/>
            <person name="Nieckarz M."/>
            <person name="Delaby M."/>
            <person name="Nieves C."/>
            <person name="Viehboeck T."/>
            <person name="Krause N."/>
            <person name="Rivera-Millot A."/>
            <person name="Nakamura A."/>
            <person name="Vischer N."/>
            <person name="VanNieuwenhze M."/>
            <person name="Brun Y."/>
            <person name="Cava F."/>
            <person name="Bulgheresi S."/>
            <person name="Veyrier F."/>
        </authorList>
    </citation>
    <scope>NUCLEOTIDE SEQUENCE</scope>
    <source>
        <strain evidence="2">SAG 1488-6</strain>
    </source>
</reference>
<dbReference type="EMBL" id="CP091512">
    <property type="protein sequence ID" value="UOO93141.1"/>
    <property type="molecule type" value="Genomic_DNA"/>
</dbReference>
<dbReference type="RefSeq" id="WP_019958743.1">
    <property type="nucleotide sequence ID" value="NZ_CP091512.1"/>
</dbReference>
<dbReference type="CDD" id="cd04301">
    <property type="entry name" value="NAT_SF"/>
    <property type="match status" value="1"/>
</dbReference>
<keyword evidence="3" id="KW-1185">Reference proteome</keyword>
<name>A0ABY4ECX6_VITST</name>
<accession>A0ABY4ECX6</accession>
<sequence length="176" mass="19787">MNMSIGFANWDEAAILTDLINQAYRGETSWTTEHGLITGARVSEDDVRQMILDAKVQLLVLREGEDAENQRTVLGCIAAQEKEGFAYLGMFAMDPERQNQGLGKGLLAGAEHFARGFWPQIKGCKMTVITARDTLIAYYVRRGYQVSDELEPFPSDESVGQPQQELQLVTLYKYFL</sequence>
<dbReference type="InterPro" id="IPR016181">
    <property type="entry name" value="Acyl_CoA_acyltransferase"/>
</dbReference>
<reference evidence="2" key="1">
    <citation type="submission" date="2021-12" db="EMBL/GenBank/DDBJ databases">
        <authorList>
            <person name="Veyrier F.J."/>
        </authorList>
    </citation>
    <scope>NUCLEOTIDE SEQUENCE</scope>
    <source>
        <strain evidence="2">SAG 1488-6</strain>
    </source>
</reference>
<dbReference type="InterPro" id="IPR000182">
    <property type="entry name" value="GNAT_dom"/>
</dbReference>
<feature type="domain" description="N-acetyltransferase" evidence="1">
    <location>
        <begin position="3"/>
        <end position="176"/>
    </location>
</feature>
<protein>
    <submittedName>
        <fullName evidence="2">GNAT family N-acetyltransferase</fullName>
    </submittedName>
</protein>
<proteinExistence type="predicted"/>
<evidence type="ECO:0000313" key="2">
    <source>
        <dbReference type="EMBL" id="UOO93141.1"/>
    </source>
</evidence>
<evidence type="ECO:0000313" key="3">
    <source>
        <dbReference type="Proteomes" id="UP000832034"/>
    </source>
</evidence>
<dbReference type="Proteomes" id="UP000832034">
    <property type="component" value="Chromosome"/>
</dbReference>
<dbReference type="PROSITE" id="PS51186">
    <property type="entry name" value="GNAT"/>
    <property type="match status" value="1"/>
</dbReference>
<dbReference type="SUPFAM" id="SSF55729">
    <property type="entry name" value="Acyl-CoA N-acyltransferases (Nat)"/>
    <property type="match status" value="1"/>
</dbReference>
<organism evidence="2 3">
    <name type="scientific">Vitreoscilla stercoraria</name>
    <dbReference type="NCBI Taxonomy" id="61"/>
    <lineage>
        <taxon>Bacteria</taxon>
        <taxon>Pseudomonadati</taxon>
        <taxon>Pseudomonadota</taxon>
        <taxon>Betaproteobacteria</taxon>
        <taxon>Neisseriales</taxon>
        <taxon>Neisseriaceae</taxon>
        <taxon>Vitreoscilla</taxon>
    </lineage>
</organism>
<gene>
    <name evidence="2" type="ORF">LVJ81_03665</name>
</gene>
<dbReference type="Gene3D" id="3.40.630.30">
    <property type="match status" value="1"/>
</dbReference>